<organism evidence="2 3">
    <name type="scientific">Aquimarina mytili</name>
    <dbReference type="NCBI Taxonomy" id="874423"/>
    <lineage>
        <taxon>Bacteria</taxon>
        <taxon>Pseudomonadati</taxon>
        <taxon>Bacteroidota</taxon>
        <taxon>Flavobacteriia</taxon>
        <taxon>Flavobacteriales</taxon>
        <taxon>Flavobacteriaceae</taxon>
        <taxon>Aquimarina</taxon>
    </lineage>
</organism>
<comment type="caution">
    <text evidence="2">The sequence shown here is derived from an EMBL/GenBank/DDBJ whole genome shotgun (WGS) entry which is preliminary data.</text>
</comment>
<dbReference type="AlphaFoldDB" id="A0A936ZN59"/>
<accession>A0A936ZN59</accession>
<proteinExistence type="predicted"/>
<dbReference type="EMBL" id="JAERQJ010000001">
    <property type="protein sequence ID" value="MBL0682694.1"/>
    <property type="molecule type" value="Genomic_DNA"/>
</dbReference>
<protein>
    <submittedName>
        <fullName evidence="2">Uncharacterized protein</fullName>
    </submittedName>
</protein>
<feature type="compositionally biased region" description="Basic and acidic residues" evidence="1">
    <location>
        <begin position="98"/>
        <end position="110"/>
    </location>
</feature>
<sequence length="143" mass="16895">MNNIQKIKVTNSTGVDSLKASILVELRLYDYKKKCEHEFEERITNYLKRNKELTLYVVVDHENIKKGIRTHAMHKFVKSVYPKDYRFDLPNMATTGDVDPKSKEQNKEEQDRVEAYYASEYAKLLSEVEKLNTIDRFSIEIKN</sequence>
<name>A0A936ZN59_9FLAO</name>
<gene>
    <name evidence="2" type="ORF">JJQ60_04145</name>
</gene>
<feature type="region of interest" description="Disordered" evidence="1">
    <location>
        <begin position="91"/>
        <end position="110"/>
    </location>
</feature>
<dbReference type="RefSeq" id="WP_201916905.1">
    <property type="nucleotide sequence ID" value="NZ_BAABAX010000021.1"/>
</dbReference>
<evidence type="ECO:0000313" key="3">
    <source>
        <dbReference type="Proteomes" id="UP000651057"/>
    </source>
</evidence>
<keyword evidence="3" id="KW-1185">Reference proteome</keyword>
<evidence type="ECO:0000313" key="2">
    <source>
        <dbReference type="EMBL" id="MBL0682694.1"/>
    </source>
</evidence>
<evidence type="ECO:0000256" key="1">
    <source>
        <dbReference type="SAM" id="MobiDB-lite"/>
    </source>
</evidence>
<reference evidence="2" key="1">
    <citation type="submission" date="2021-01" db="EMBL/GenBank/DDBJ databases">
        <authorList>
            <person name="Zhong Y.L."/>
        </authorList>
    </citation>
    <scope>NUCLEOTIDE SEQUENCE</scope>
    <source>
        <strain evidence="2">KCTC 23302</strain>
    </source>
</reference>
<dbReference type="Proteomes" id="UP000651057">
    <property type="component" value="Unassembled WGS sequence"/>
</dbReference>